<dbReference type="InterPro" id="IPR012334">
    <property type="entry name" value="Pectin_lyas_fold"/>
</dbReference>
<feature type="chain" id="PRO_5046734912" evidence="1">
    <location>
        <begin position="22"/>
        <end position="477"/>
    </location>
</feature>
<keyword evidence="2" id="KW-0456">Lyase</keyword>
<dbReference type="EC" id="4.2.2.19" evidence="2"/>
<dbReference type="GO" id="GO:0033999">
    <property type="term" value="F:chondroitin B lyase activity"/>
    <property type="evidence" value="ECO:0007669"/>
    <property type="project" value="UniProtKB-EC"/>
</dbReference>
<comment type="caution">
    <text evidence="2">The sequence shown here is derived from an EMBL/GenBank/DDBJ whole genome shotgun (WGS) entry which is preliminary data.</text>
</comment>
<accession>A0ABN8DMU1</accession>
<dbReference type="RefSeq" id="WP_237486573.1">
    <property type="nucleotide sequence ID" value="NZ_CAKLCM010000003.1"/>
</dbReference>
<organism evidence="2 3">
    <name type="scientific">Vibrio hippocampi</name>
    <dbReference type="NCBI Taxonomy" id="654686"/>
    <lineage>
        <taxon>Bacteria</taxon>
        <taxon>Pseudomonadati</taxon>
        <taxon>Pseudomonadota</taxon>
        <taxon>Gammaproteobacteria</taxon>
        <taxon>Vibrionales</taxon>
        <taxon>Vibrionaceae</taxon>
        <taxon>Vibrio</taxon>
    </lineage>
</organism>
<dbReference type="InterPro" id="IPR011050">
    <property type="entry name" value="Pectin_lyase_fold/virulence"/>
</dbReference>
<dbReference type="InterPro" id="IPR039513">
    <property type="entry name" value="PL-6"/>
</dbReference>
<evidence type="ECO:0000256" key="1">
    <source>
        <dbReference type="SAM" id="SignalP"/>
    </source>
</evidence>
<dbReference type="Proteomes" id="UP000838160">
    <property type="component" value="Unassembled WGS sequence"/>
</dbReference>
<gene>
    <name evidence="2" type="primary">cslB</name>
    <name evidence="2" type="ORF">VHP8226_03785</name>
</gene>
<dbReference type="Gene3D" id="2.160.20.10">
    <property type="entry name" value="Single-stranded right-handed beta-helix, Pectin lyase-like"/>
    <property type="match status" value="1"/>
</dbReference>
<keyword evidence="3" id="KW-1185">Reference proteome</keyword>
<reference evidence="2" key="1">
    <citation type="submission" date="2021-12" db="EMBL/GenBank/DDBJ databases">
        <authorList>
            <person name="Rodrigo-Torres L."/>
            <person name="Arahal R. D."/>
            <person name="Lucena T."/>
        </authorList>
    </citation>
    <scope>NUCLEOTIDE SEQUENCE</scope>
    <source>
        <strain evidence="2">CECT 8226</strain>
    </source>
</reference>
<proteinExistence type="predicted"/>
<keyword evidence="1" id="KW-0732">Signal</keyword>
<evidence type="ECO:0000313" key="2">
    <source>
        <dbReference type="EMBL" id="CAH0530057.1"/>
    </source>
</evidence>
<dbReference type="Pfam" id="PF14592">
    <property type="entry name" value="Chondroitinas_B"/>
    <property type="match status" value="1"/>
</dbReference>
<name>A0ABN8DMU1_9VIBR</name>
<dbReference type="SUPFAM" id="SSF51126">
    <property type="entry name" value="Pectin lyase-like"/>
    <property type="match status" value="1"/>
</dbReference>
<feature type="signal peptide" evidence="1">
    <location>
        <begin position="1"/>
        <end position="21"/>
    </location>
</feature>
<dbReference type="EMBL" id="CAKLCM010000003">
    <property type="protein sequence ID" value="CAH0530057.1"/>
    <property type="molecule type" value="Genomic_DNA"/>
</dbReference>
<dbReference type="CDD" id="cd14251">
    <property type="entry name" value="PL-6"/>
    <property type="match status" value="1"/>
</dbReference>
<evidence type="ECO:0000313" key="3">
    <source>
        <dbReference type="Proteomes" id="UP000838160"/>
    </source>
</evidence>
<protein>
    <submittedName>
        <fullName evidence="2">Chondroitinase-B</fullName>
        <ecNumber evidence="2">4.2.2.19</ecNumber>
    </submittedName>
</protein>
<sequence>MNLITFITPLVALLAVPMVSATEYQVASASEIRSVAGKLKPGDELILKSGTWHDQHIILNANGSEDKPIVIRSERAGSTKLTGDSYLEIAGSYLHLSGLHFDQGSLQKGHVIRVSGAYNKVYDNAITNYNPTSKETRYHWLSLYGRDHTVQHNHFSGQTHSGVTTVVWLKSEQDGHHTISHNYFGPRAYGKANGFETIRIGTGKSSHLNPNVLVAHNLFEGCDGEMEIISNKSNDNLYLFNTFRQSAGTLTIRQGKRVAVAYNHFLGDKKKGTGGVRVIGKDHLVFANAFSDLGGRAEGVISISAGTPLENGKSRTLYPQVNNILIADNRLDNNRGPYIATAAGIGKKKRQLLPQQVLFSSNQFFNPANDAKLIDGDHNDTIFWQANMTNHDQLGYPVEQGVSVKEMAEELSKTSDWMKQAAVSHSCLESAQSATKYGLDGDNFQLLCQRIAAVQSQGFEPKTIDDVGISWDISEQN</sequence>